<feature type="transmembrane region" description="Helical" evidence="1">
    <location>
        <begin position="69"/>
        <end position="92"/>
    </location>
</feature>
<dbReference type="InterPro" id="IPR029787">
    <property type="entry name" value="Nucleotide_cyclase"/>
</dbReference>
<dbReference type="RefSeq" id="WP_203851962.1">
    <property type="nucleotide sequence ID" value="NZ_BONQ01000129.1"/>
</dbReference>
<evidence type="ECO:0000259" key="2">
    <source>
        <dbReference type="PROSITE" id="PS50887"/>
    </source>
</evidence>
<dbReference type="CDD" id="cd01949">
    <property type="entry name" value="GGDEF"/>
    <property type="match status" value="1"/>
</dbReference>
<feature type="transmembrane region" description="Helical" evidence="1">
    <location>
        <begin position="135"/>
        <end position="155"/>
    </location>
</feature>
<keyword evidence="1" id="KW-0812">Transmembrane</keyword>
<feature type="transmembrane region" description="Helical" evidence="1">
    <location>
        <begin position="6"/>
        <end position="33"/>
    </location>
</feature>
<dbReference type="PANTHER" id="PTHR46663:SF2">
    <property type="entry name" value="GGDEF DOMAIN-CONTAINING PROTEIN"/>
    <property type="match status" value="1"/>
</dbReference>
<feature type="transmembrane region" description="Helical" evidence="1">
    <location>
        <begin position="232"/>
        <end position="252"/>
    </location>
</feature>
<reference evidence="3" key="1">
    <citation type="submission" date="2021-01" db="EMBL/GenBank/DDBJ databases">
        <title>Whole genome shotgun sequence of Dactylosporangium siamense NBRC 106093.</title>
        <authorList>
            <person name="Komaki H."/>
            <person name="Tamura T."/>
        </authorList>
    </citation>
    <scope>NUCLEOTIDE SEQUENCE</scope>
    <source>
        <strain evidence="3">NBRC 106093</strain>
    </source>
</reference>
<dbReference type="NCBIfam" id="TIGR00254">
    <property type="entry name" value="GGDEF"/>
    <property type="match status" value="1"/>
</dbReference>
<sequence>MSVVLMALIVAGPPAAVVVAGVLTGLVGVAAIVIGVRVHRPRRPAIWLILAGAVGCTSFPKMLTSGAALHGPTILVSVLGNLGFLVAPLLLARVRGGKDREEAFDGWILALSFAVALRQFLLAGQPDQAVVPQQVVLVLTVSASVTLAACLRLVFLARRSPSAWLLLLGSVAGQLIGISLAMTNSGIIGSVVGADVLAGLSRLLLGAAALAPGMVRMTVPGDRRGDLPYARVVLLGIALSLAIVGVFIQAGGDQLTSFGGLGVLSVVVLLIVRVIQLINGRERARRLHALVAQLGTRALAEDDEHRLLQYIVEQVRVAMSAEAVVLLTDDEHGTPHLATADGSPAGSSATLTVALAEGGRLQIQRSGRRRRFSVDERFSAEAVGVTISSALRRYRSEAQARYAAMHDPLTGLPNRAQFLARLDAALAGAGGGSVALLFVDLNRFKDINDTLGHRAGDDLLVTAAERMRAEVPDGGFVARLAGDEFVVLVQDPAAAAPAEQVARRLRAVLDEPFVLTAGVAQIGGSVGVAVHRAGESTEQLLHRADLAMYQRKREASRR</sequence>
<protein>
    <recommendedName>
        <fullName evidence="2">GGDEF domain-containing protein</fullName>
    </recommendedName>
</protein>
<dbReference type="Gene3D" id="3.30.70.270">
    <property type="match status" value="1"/>
</dbReference>
<feature type="transmembrane region" description="Helical" evidence="1">
    <location>
        <begin position="162"/>
        <end position="181"/>
    </location>
</feature>
<evidence type="ECO:0000256" key="1">
    <source>
        <dbReference type="SAM" id="Phobius"/>
    </source>
</evidence>
<evidence type="ECO:0000313" key="3">
    <source>
        <dbReference type="EMBL" id="GIG50317.1"/>
    </source>
</evidence>
<feature type="transmembrane region" description="Helical" evidence="1">
    <location>
        <begin position="187"/>
        <end position="211"/>
    </location>
</feature>
<dbReference type="Proteomes" id="UP000660611">
    <property type="component" value="Unassembled WGS sequence"/>
</dbReference>
<accession>A0A919PU88</accession>
<proteinExistence type="predicted"/>
<feature type="domain" description="GGDEF" evidence="2">
    <location>
        <begin position="432"/>
        <end position="558"/>
    </location>
</feature>
<dbReference type="InterPro" id="IPR000160">
    <property type="entry name" value="GGDEF_dom"/>
</dbReference>
<keyword evidence="1" id="KW-0472">Membrane</keyword>
<dbReference type="PANTHER" id="PTHR46663">
    <property type="entry name" value="DIGUANYLATE CYCLASE DGCT-RELATED"/>
    <property type="match status" value="1"/>
</dbReference>
<keyword evidence="1" id="KW-1133">Transmembrane helix</keyword>
<dbReference type="EMBL" id="BONQ01000129">
    <property type="protein sequence ID" value="GIG50317.1"/>
    <property type="molecule type" value="Genomic_DNA"/>
</dbReference>
<dbReference type="SMART" id="SM00267">
    <property type="entry name" value="GGDEF"/>
    <property type="match status" value="1"/>
</dbReference>
<gene>
    <name evidence="3" type="ORF">Dsi01nite_083580</name>
</gene>
<organism evidence="3 4">
    <name type="scientific">Dactylosporangium siamense</name>
    <dbReference type="NCBI Taxonomy" id="685454"/>
    <lineage>
        <taxon>Bacteria</taxon>
        <taxon>Bacillati</taxon>
        <taxon>Actinomycetota</taxon>
        <taxon>Actinomycetes</taxon>
        <taxon>Micromonosporales</taxon>
        <taxon>Micromonosporaceae</taxon>
        <taxon>Dactylosporangium</taxon>
    </lineage>
</organism>
<feature type="transmembrane region" description="Helical" evidence="1">
    <location>
        <begin position="104"/>
        <end position="123"/>
    </location>
</feature>
<dbReference type="Pfam" id="PF00990">
    <property type="entry name" value="GGDEF"/>
    <property type="match status" value="1"/>
</dbReference>
<keyword evidence="4" id="KW-1185">Reference proteome</keyword>
<dbReference type="AlphaFoldDB" id="A0A919PU88"/>
<comment type="caution">
    <text evidence="3">The sequence shown here is derived from an EMBL/GenBank/DDBJ whole genome shotgun (WGS) entry which is preliminary data.</text>
</comment>
<dbReference type="SUPFAM" id="SSF55073">
    <property type="entry name" value="Nucleotide cyclase"/>
    <property type="match status" value="1"/>
</dbReference>
<dbReference type="InterPro" id="IPR043128">
    <property type="entry name" value="Rev_trsase/Diguanyl_cyclase"/>
</dbReference>
<dbReference type="PROSITE" id="PS50887">
    <property type="entry name" value="GGDEF"/>
    <property type="match status" value="1"/>
</dbReference>
<dbReference type="InterPro" id="IPR052163">
    <property type="entry name" value="DGC-Regulatory_Protein"/>
</dbReference>
<evidence type="ECO:0000313" key="4">
    <source>
        <dbReference type="Proteomes" id="UP000660611"/>
    </source>
</evidence>
<feature type="transmembrane region" description="Helical" evidence="1">
    <location>
        <begin position="258"/>
        <end position="278"/>
    </location>
</feature>
<feature type="transmembrane region" description="Helical" evidence="1">
    <location>
        <begin position="45"/>
        <end position="63"/>
    </location>
</feature>
<name>A0A919PU88_9ACTN</name>